<keyword evidence="2" id="KW-1185">Reference proteome</keyword>
<dbReference type="OrthoDB" id="8444832at2"/>
<dbReference type="STRING" id="366533.SAMN05444339_1144"/>
<evidence type="ECO:0000313" key="1">
    <source>
        <dbReference type="EMBL" id="SHF81027.1"/>
    </source>
</evidence>
<evidence type="ECO:0008006" key="3">
    <source>
        <dbReference type="Google" id="ProtNLM"/>
    </source>
</evidence>
<proteinExistence type="predicted"/>
<protein>
    <recommendedName>
        <fullName evidence="3">HKD family nuclease</fullName>
    </recommendedName>
</protein>
<gene>
    <name evidence="1" type="ORF">SAMN05444339_1144</name>
</gene>
<dbReference type="Gene3D" id="3.30.870.10">
    <property type="entry name" value="Endonuclease Chain A"/>
    <property type="match status" value="1"/>
</dbReference>
<accession>A0A1M5EPA9</accession>
<dbReference type="AlphaFoldDB" id="A0A1M5EPA9"/>
<dbReference type="EMBL" id="FQUE01000014">
    <property type="protein sequence ID" value="SHF81027.1"/>
    <property type="molecule type" value="Genomic_DNA"/>
</dbReference>
<organism evidence="1 2">
    <name type="scientific">Loktanella atrilutea</name>
    <dbReference type="NCBI Taxonomy" id="366533"/>
    <lineage>
        <taxon>Bacteria</taxon>
        <taxon>Pseudomonadati</taxon>
        <taxon>Pseudomonadota</taxon>
        <taxon>Alphaproteobacteria</taxon>
        <taxon>Rhodobacterales</taxon>
        <taxon>Roseobacteraceae</taxon>
        <taxon>Loktanella</taxon>
    </lineage>
</organism>
<dbReference type="Proteomes" id="UP000183987">
    <property type="component" value="Unassembled WGS sequence"/>
</dbReference>
<evidence type="ECO:0000313" key="2">
    <source>
        <dbReference type="Proteomes" id="UP000183987"/>
    </source>
</evidence>
<reference evidence="2" key="1">
    <citation type="submission" date="2016-11" db="EMBL/GenBank/DDBJ databases">
        <authorList>
            <person name="Varghese N."/>
            <person name="Submissions S."/>
        </authorList>
    </citation>
    <scope>NUCLEOTIDE SEQUENCE [LARGE SCALE GENOMIC DNA]</scope>
    <source>
        <strain evidence="2">DSM 29326</strain>
    </source>
</reference>
<sequence>MSKINFIAQPAARTTLDAIEEISRISSPTKLDVAAAYITSSGTRDLLKCLDATLGKDWSKVKKRWITSFDYCRTQPVALETLLSLPASLVRVYDAHFCLAHDGMPQVPFHPKTFLFRGADIDYALAGSGNLSRSGLSKGVEVGLTLAVSRDKPVEKTSATSINALNQWFKATWDDAVPLDAALLKKYVKLFESVPNLAQPSATEDDLARGEITKGALTSKDLQKLRVCTHFWVEAGNITRNRGLHLPGNQLMMKRLSRVFFGYDPTALQENTVIGSVDISYSGGPFASYTLSYSDNKMDKLNLPMPGTIGPAAYDTQFLLFKEVSAHMFDLTIGTKTDQLKWLKKSKAIGANFKMTSGREWGVF</sequence>
<name>A0A1M5EPA9_LOKAT</name>
<dbReference type="RefSeq" id="WP_143155507.1">
    <property type="nucleotide sequence ID" value="NZ_FQUE01000014.1"/>
</dbReference>